<evidence type="ECO:0000313" key="2">
    <source>
        <dbReference type="EMBL" id="CAI2371530.1"/>
    </source>
</evidence>
<dbReference type="EMBL" id="CAMPGE010012771">
    <property type="protein sequence ID" value="CAI2371530.1"/>
    <property type="molecule type" value="Genomic_DNA"/>
</dbReference>
<sequence length="320" mass="36551">MESIKYRITDLPIKKKRSKKRKVPAWIRNSKYKKHTNVSYPLIPRILPKCQSPNSRYVNVAYRKVESKARIKGLIGRKMIQSHSQTRTKIDCTKEDENKSRRLFSKHPLKTKLPDSPILDLASSISLKTLKNFPTPISPKPKENSKIQNPSIPLKKDKNGQKDPLGPQKALKEAPLLSPSQNPFSIFYRTLNPSNPLLNPFCSHFEAQNSPKIPQFPSQKLIQLPSKSLYEAKKTEYSSTITPFPFTTMSFHTCKSSKSSRKPSKSYRYKYTQRSVRTGDLISAPSTHMVPSMPSLTFLGRKPFYSKVPSLCPSRLIHPL</sequence>
<accession>A0AAD1XEC5</accession>
<reference evidence="2" key="1">
    <citation type="submission" date="2023-07" db="EMBL/GenBank/DDBJ databases">
        <authorList>
            <consortium name="AG Swart"/>
            <person name="Singh M."/>
            <person name="Singh A."/>
            <person name="Seah K."/>
            <person name="Emmerich C."/>
        </authorList>
    </citation>
    <scope>NUCLEOTIDE SEQUENCE</scope>
    <source>
        <strain evidence="2">DP1</strain>
    </source>
</reference>
<name>A0AAD1XEC5_EUPCR</name>
<dbReference type="Proteomes" id="UP001295684">
    <property type="component" value="Unassembled WGS sequence"/>
</dbReference>
<feature type="region of interest" description="Disordered" evidence="1">
    <location>
        <begin position="132"/>
        <end position="175"/>
    </location>
</feature>
<gene>
    <name evidence="2" type="ORF">ECRASSUSDP1_LOCUS12854</name>
</gene>
<evidence type="ECO:0000256" key="1">
    <source>
        <dbReference type="SAM" id="MobiDB-lite"/>
    </source>
</evidence>
<organism evidence="2 3">
    <name type="scientific">Euplotes crassus</name>
    <dbReference type="NCBI Taxonomy" id="5936"/>
    <lineage>
        <taxon>Eukaryota</taxon>
        <taxon>Sar</taxon>
        <taxon>Alveolata</taxon>
        <taxon>Ciliophora</taxon>
        <taxon>Intramacronucleata</taxon>
        <taxon>Spirotrichea</taxon>
        <taxon>Hypotrichia</taxon>
        <taxon>Euplotida</taxon>
        <taxon>Euplotidae</taxon>
        <taxon>Moneuplotes</taxon>
    </lineage>
</organism>
<dbReference type="AlphaFoldDB" id="A0AAD1XEC5"/>
<protein>
    <submittedName>
        <fullName evidence="2">Uncharacterized protein</fullName>
    </submittedName>
</protein>
<evidence type="ECO:0000313" key="3">
    <source>
        <dbReference type="Proteomes" id="UP001295684"/>
    </source>
</evidence>
<comment type="caution">
    <text evidence="2">The sequence shown here is derived from an EMBL/GenBank/DDBJ whole genome shotgun (WGS) entry which is preliminary data.</text>
</comment>
<proteinExistence type="predicted"/>
<keyword evidence="3" id="KW-1185">Reference proteome</keyword>